<dbReference type="GO" id="GO:2001059">
    <property type="term" value="P:D-tagatose 6-phosphate catabolic process"/>
    <property type="evidence" value="ECO:0007669"/>
    <property type="project" value="UniProtKB-UniPathway"/>
</dbReference>
<comment type="catalytic activity">
    <reaction evidence="7">
        <text>D-tagatofuranose 6-phosphate + ATP = D-tagatofuranose 1,6-bisphosphate + ADP + H(+)</text>
        <dbReference type="Rhea" id="RHEA:12420"/>
        <dbReference type="ChEBI" id="CHEBI:15378"/>
        <dbReference type="ChEBI" id="CHEBI:30616"/>
        <dbReference type="ChEBI" id="CHEBI:58694"/>
        <dbReference type="ChEBI" id="CHEBI:58695"/>
        <dbReference type="ChEBI" id="CHEBI:456216"/>
        <dbReference type="EC" id="2.7.1.144"/>
    </reaction>
</comment>
<dbReference type="PIRSF" id="PIRSF000535">
    <property type="entry name" value="1PFK/6PFK/LacC"/>
    <property type="match status" value="1"/>
</dbReference>
<comment type="pathway">
    <text evidence="7">Carbohydrate metabolism; D-tagatose 6-phosphate degradation; D-glyceraldehyde 3-phosphate and glycerone phosphate from D-tagatose 6-phosphate: step 1/2.</text>
</comment>
<evidence type="ECO:0000256" key="5">
    <source>
        <dbReference type="ARBA" id="ARBA00022840"/>
    </source>
</evidence>
<dbReference type="GO" id="GO:0008662">
    <property type="term" value="F:1-phosphofructokinase activity"/>
    <property type="evidence" value="ECO:0007669"/>
    <property type="project" value="UniProtKB-UniRule"/>
</dbReference>
<keyword evidence="7" id="KW-0423">Lactose metabolism</keyword>
<comment type="function">
    <text evidence="8">Catalyzes the ATP-dependent phosphorylation of fructose-l-phosphate to fructose-l,6-bisphosphate.</text>
</comment>
<dbReference type="InterPro" id="IPR022463">
    <property type="entry name" value="1-PFruKinase"/>
</dbReference>
<protein>
    <recommendedName>
        <fullName evidence="7">Tagatose-6-phosphate kinase</fullName>
        <ecNumber evidence="7">2.7.1.144</ecNumber>
    </recommendedName>
</protein>
<dbReference type="GO" id="GO:0016052">
    <property type="term" value="P:carbohydrate catabolic process"/>
    <property type="evidence" value="ECO:0007669"/>
    <property type="project" value="UniProtKB-ARBA"/>
</dbReference>
<dbReference type="CDD" id="cd01164">
    <property type="entry name" value="FruK_PfkB_like"/>
    <property type="match status" value="1"/>
</dbReference>
<dbReference type="EC" id="2.7.1.144" evidence="7"/>
<sequence length="302" mass="33314">MIYTVTFNPSLDYILDLTEFERNQVNRTTGEKILPGGKGINVSIVLQNLGIDNRAICFTSGFTGEALKALLMQRDMNADFIDIANGLTRINVKMRCGDETEVNGQGPEIKSEDIAELYEKLGYLDQDDYLVLAGSLPDCMSKTTYMDIMQMLQYNNNKIIVDATGELLTNVLPYHPFLIKPNRTELGNLFGVEVTTMDQAEMYAKQLQERGARNVLVSMSYQGAVLVTEDGRVIRAAAPKGQVKNSVGAGDSMLAGFLAGYIERDDYEYALKLGICAGSASAFSEELATKEEIDTLFQTQMA</sequence>
<keyword evidence="2 7" id="KW-0808">Transferase</keyword>
<evidence type="ECO:0000259" key="9">
    <source>
        <dbReference type="Pfam" id="PF00294"/>
    </source>
</evidence>
<dbReference type="KEGG" id="wcp:H9Q76_10100"/>
<dbReference type="PROSITE" id="PS00584">
    <property type="entry name" value="PFKB_KINASES_2"/>
    <property type="match status" value="1"/>
</dbReference>
<evidence type="ECO:0000256" key="3">
    <source>
        <dbReference type="ARBA" id="ARBA00022741"/>
    </source>
</evidence>
<dbReference type="GO" id="GO:0009024">
    <property type="term" value="F:tagatose-6-phosphate kinase activity"/>
    <property type="evidence" value="ECO:0007669"/>
    <property type="project" value="UniProtKB-EC"/>
</dbReference>
<dbReference type="Pfam" id="PF00294">
    <property type="entry name" value="PfkB"/>
    <property type="match status" value="1"/>
</dbReference>
<comment type="catalytic activity">
    <reaction evidence="6 8">
        <text>beta-D-fructose 1-phosphate + ATP = beta-D-fructose 1,6-bisphosphate + ADP + H(+)</text>
        <dbReference type="Rhea" id="RHEA:14213"/>
        <dbReference type="ChEBI" id="CHEBI:15378"/>
        <dbReference type="ChEBI" id="CHEBI:30616"/>
        <dbReference type="ChEBI" id="CHEBI:32966"/>
        <dbReference type="ChEBI" id="CHEBI:138881"/>
        <dbReference type="ChEBI" id="CHEBI:456216"/>
        <dbReference type="EC" id="2.7.1.56"/>
    </reaction>
</comment>
<keyword evidence="11" id="KW-1185">Reference proteome</keyword>
<evidence type="ECO:0000256" key="2">
    <source>
        <dbReference type="ARBA" id="ARBA00022679"/>
    </source>
</evidence>
<evidence type="ECO:0000256" key="1">
    <source>
        <dbReference type="ARBA" id="ARBA00005380"/>
    </source>
</evidence>
<comment type="similarity">
    <text evidence="7">Belongs to the carbohydrate kinase PfkB family. LacC subfamily.</text>
</comment>
<dbReference type="Proteomes" id="UP000515819">
    <property type="component" value="Chromosome"/>
</dbReference>
<dbReference type="Gene3D" id="3.40.1190.20">
    <property type="match status" value="1"/>
</dbReference>
<dbReference type="GO" id="GO:0044281">
    <property type="term" value="P:small molecule metabolic process"/>
    <property type="evidence" value="ECO:0007669"/>
    <property type="project" value="UniProtKB-ARBA"/>
</dbReference>
<dbReference type="RefSeq" id="WP_021986377.1">
    <property type="nucleotide sequence ID" value="NZ_CP060632.1"/>
</dbReference>
<dbReference type="NCBIfam" id="TIGR03828">
    <property type="entry name" value="pfkB"/>
    <property type="match status" value="1"/>
</dbReference>
<dbReference type="FunFam" id="3.40.1190.20:FF:000001">
    <property type="entry name" value="Phosphofructokinase"/>
    <property type="match status" value="1"/>
</dbReference>
<dbReference type="GO" id="GO:0005524">
    <property type="term" value="F:ATP binding"/>
    <property type="evidence" value="ECO:0007669"/>
    <property type="project" value="UniProtKB-UniRule"/>
</dbReference>
<evidence type="ECO:0000256" key="4">
    <source>
        <dbReference type="ARBA" id="ARBA00022777"/>
    </source>
</evidence>
<keyword evidence="5 7" id="KW-0067">ATP-binding</keyword>
<keyword evidence="3 7" id="KW-0547">Nucleotide-binding</keyword>
<evidence type="ECO:0000313" key="10">
    <source>
        <dbReference type="EMBL" id="QNL99086.1"/>
    </source>
</evidence>
<evidence type="ECO:0000313" key="11">
    <source>
        <dbReference type="Proteomes" id="UP000515819"/>
    </source>
</evidence>
<comment type="similarity">
    <text evidence="1">Belongs to the carbohydrate kinase pfkB family.</text>
</comment>
<evidence type="ECO:0000256" key="7">
    <source>
        <dbReference type="PIRNR" id="PIRNR000535"/>
    </source>
</evidence>
<keyword evidence="4 8" id="KW-0418">Kinase</keyword>
<dbReference type="NCBIfam" id="TIGR03168">
    <property type="entry name" value="1-PFK"/>
    <property type="match status" value="1"/>
</dbReference>
<dbReference type="UniPathway" id="UPA00704">
    <property type="reaction ID" value="UER00715"/>
</dbReference>
<dbReference type="InterPro" id="IPR029056">
    <property type="entry name" value="Ribokinase-like"/>
</dbReference>
<gene>
    <name evidence="10" type="primary">pfkB</name>
    <name evidence="10" type="ORF">H9Q76_10100</name>
</gene>
<evidence type="ECO:0000256" key="6">
    <source>
        <dbReference type="ARBA" id="ARBA00047745"/>
    </source>
</evidence>
<evidence type="ECO:0000256" key="8">
    <source>
        <dbReference type="RuleBase" id="RU369061"/>
    </source>
</evidence>
<dbReference type="InterPro" id="IPR011611">
    <property type="entry name" value="PfkB_dom"/>
</dbReference>
<reference evidence="10 11" key="1">
    <citation type="submission" date="2020-08" db="EMBL/GenBank/DDBJ databases">
        <authorList>
            <person name="Liu C."/>
            <person name="Sun Q."/>
        </authorList>
    </citation>
    <scope>NUCLEOTIDE SEQUENCE [LARGE SCALE GENOMIC DNA]</scope>
    <source>
        <strain evidence="10 11">NSJ-4</strain>
    </source>
</reference>
<dbReference type="SUPFAM" id="SSF53613">
    <property type="entry name" value="Ribokinase-like"/>
    <property type="match status" value="1"/>
</dbReference>
<dbReference type="PANTHER" id="PTHR46566">
    <property type="entry name" value="1-PHOSPHOFRUCTOKINASE-RELATED"/>
    <property type="match status" value="1"/>
</dbReference>
<dbReference type="PANTHER" id="PTHR46566:SF1">
    <property type="entry name" value="1-PHOSPHOFRUCTOKINASE"/>
    <property type="match status" value="1"/>
</dbReference>
<dbReference type="GO" id="GO:0005829">
    <property type="term" value="C:cytosol"/>
    <property type="evidence" value="ECO:0007669"/>
    <property type="project" value="TreeGrafter"/>
</dbReference>
<dbReference type="InterPro" id="IPR002173">
    <property type="entry name" value="Carboh/pur_kinase_PfkB_CS"/>
</dbReference>
<dbReference type="EMBL" id="CP060632">
    <property type="protein sequence ID" value="QNL99086.1"/>
    <property type="molecule type" value="Genomic_DNA"/>
</dbReference>
<proteinExistence type="inferred from homology"/>
<name>A0A7G9FKK5_9FIRM</name>
<accession>A0A7G9FKK5</accession>
<dbReference type="AlphaFoldDB" id="A0A7G9FKK5"/>
<organism evidence="10 11">
    <name type="scientific">Wujia chipingensis</name>
    <dbReference type="NCBI Taxonomy" id="2763670"/>
    <lineage>
        <taxon>Bacteria</taxon>
        <taxon>Bacillati</taxon>
        <taxon>Bacillota</taxon>
        <taxon>Clostridia</taxon>
        <taxon>Lachnospirales</taxon>
        <taxon>Lachnospiraceae</taxon>
        <taxon>Wujia</taxon>
    </lineage>
</organism>
<dbReference type="GO" id="GO:0005988">
    <property type="term" value="P:lactose metabolic process"/>
    <property type="evidence" value="ECO:0007669"/>
    <property type="project" value="UniProtKB-KW"/>
</dbReference>
<feature type="domain" description="Carbohydrate kinase PfkB" evidence="9">
    <location>
        <begin position="7"/>
        <end position="288"/>
    </location>
</feature>
<dbReference type="InterPro" id="IPR017583">
    <property type="entry name" value="Tagatose/fructose_Pkinase"/>
</dbReference>